<dbReference type="SUPFAM" id="SSF51735">
    <property type="entry name" value="NAD(P)-binding Rossmann-fold domains"/>
    <property type="match status" value="1"/>
</dbReference>
<dbReference type="GO" id="GO:0008168">
    <property type="term" value="F:methyltransferase activity"/>
    <property type="evidence" value="ECO:0007669"/>
    <property type="project" value="InterPro"/>
</dbReference>
<dbReference type="EMBL" id="LUEZ02000069">
    <property type="protein sequence ID" value="RDB20338.1"/>
    <property type="molecule type" value="Genomic_DNA"/>
</dbReference>
<evidence type="ECO:0000256" key="2">
    <source>
        <dbReference type="ARBA" id="ARBA00023445"/>
    </source>
</evidence>
<keyword evidence="5" id="KW-1185">Reference proteome</keyword>
<name>A0A369JEM0_HYPMA</name>
<dbReference type="PANTHER" id="PTHR10366:SF564">
    <property type="entry name" value="STEROL-4-ALPHA-CARBOXYLATE 3-DEHYDROGENASE, DECARBOXYLATING"/>
    <property type="match status" value="1"/>
</dbReference>
<dbReference type="Gene3D" id="3.40.50.720">
    <property type="entry name" value="NAD(P)-binding Rossmann-like Domain"/>
    <property type="match status" value="1"/>
</dbReference>
<dbReference type="AlphaFoldDB" id="A0A369JEM0"/>
<dbReference type="STRING" id="39966.A0A369JEM0"/>
<accession>A0A369JEM0</accession>
<dbReference type="PROSITE" id="PS00092">
    <property type="entry name" value="N6_MTASE"/>
    <property type="match status" value="1"/>
</dbReference>
<dbReference type="InterPro" id="IPR002052">
    <property type="entry name" value="DNA_methylase_N6_adenine_CS"/>
</dbReference>
<dbReference type="GO" id="GO:0016616">
    <property type="term" value="F:oxidoreductase activity, acting on the CH-OH group of donors, NAD or NADP as acceptor"/>
    <property type="evidence" value="ECO:0007669"/>
    <property type="project" value="TreeGrafter"/>
</dbReference>
<dbReference type="GO" id="GO:0003676">
    <property type="term" value="F:nucleic acid binding"/>
    <property type="evidence" value="ECO:0007669"/>
    <property type="project" value="InterPro"/>
</dbReference>
<evidence type="ECO:0000259" key="3">
    <source>
        <dbReference type="Pfam" id="PF01370"/>
    </source>
</evidence>
<dbReference type="InterPro" id="IPR001509">
    <property type="entry name" value="Epimerase_deHydtase"/>
</dbReference>
<dbReference type="InParanoid" id="A0A369JEM0"/>
<keyword evidence="1" id="KW-0560">Oxidoreductase</keyword>
<proteinExistence type="inferred from homology"/>
<dbReference type="InterPro" id="IPR036291">
    <property type="entry name" value="NAD(P)-bd_dom_sf"/>
</dbReference>
<evidence type="ECO:0000313" key="5">
    <source>
        <dbReference type="Proteomes" id="UP000076154"/>
    </source>
</evidence>
<evidence type="ECO:0000256" key="1">
    <source>
        <dbReference type="ARBA" id="ARBA00023002"/>
    </source>
</evidence>
<organism evidence="4 5">
    <name type="scientific">Hypsizygus marmoreus</name>
    <name type="common">White beech mushroom</name>
    <name type="synonym">Agaricus marmoreus</name>
    <dbReference type="NCBI Taxonomy" id="39966"/>
    <lineage>
        <taxon>Eukaryota</taxon>
        <taxon>Fungi</taxon>
        <taxon>Dikarya</taxon>
        <taxon>Basidiomycota</taxon>
        <taxon>Agaricomycotina</taxon>
        <taxon>Agaricomycetes</taxon>
        <taxon>Agaricomycetidae</taxon>
        <taxon>Agaricales</taxon>
        <taxon>Tricholomatineae</taxon>
        <taxon>Lyophyllaceae</taxon>
        <taxon>Hypsizygus</taxon>
    </lineage>
</organism>
<dbReference type="InterPro" id="IPR050425">
    <property type="entry name" value="NAD(P)_dehydrat-like"/>
</dbReference>
<gene>
    <name evidence="4" type="ORF">Hypma_012590</name>
</gene>
<reference evidence="4" key="1">
    <citation type="submission" date="2018-04" db="EMBL/GenBank/DDBJ databases">
        <title>Whole genome sequencing of Hypsizygus marmoreus.</title>
        <authorList>
            <person name="Choi I.-G."/>
            <person name="Min B."/>
            <person name="Kim J.-G."/>
            <person name="Kim S."/>
            <person name="Oh Y.-L."/>
            <person name="Kong W.-S."/>
            <person name="Park H."/>
            <person name="Jeong J."/>
            <person name="Song E.-S."/>
        </authorList>
    </citation>
    <scope>NUCLEOTIDE SEQUENCE [LARGE SCALE GENOMIC DNA]</scope>
    <source>
        <strain evidence="4">51987-8</strain>
    </source>
</reference>
<dbReference type="Proteomes" id="UP000076154">
    <property type="component" value="Unassembled WGS sequence"/>
</dbReference>
<dbReference type="Pfam" id="PF01370">
    <property type="entry name" value="Epimerase"/>
    <property type="match status" value="1"/>
</dbReference>
<dbReference type="GO" id="GO:0032259">
    <property type="term" value="P:methylation"/>
    <property type="evidence" value="ECO:0007669"/>
    <property type="project" value="InterPro"/>
</dbReference>
<sequence length="378" mass="40807">MSCATAHPSTLSIHPLYKYQAVEAQRESSQSAATNLNSALLATSFAQTHIKMSLVLFLKAGYKVRGTLRGGKIDAVRKATGDKFPDLELVQVDDVGTSNLTDALKGVEAVVHVSSPLPFGLDPEGNLKNATEGYLNVLRQAVKNGISKVVITGSWAATIDPTLKQAFEGLVSTEKDWGDVTKEEFLSGEHDIMWSYLAAKILAECAAWDFAEKNPSLDLAIINPPFVFGPFVPGLGTPAPGALSSNQHLYTLTSGTVPPPLPPVYVDVRDVGRAHVAALRVPRATGNVQDKRFLISGGTMIWKDAVEYLREARKDLENRLPPLDTAFPSFPGPVTTIDTARAKKDLGMDEYIDWKKTLEDAIDGLLEAEKGWAAPVAV</sequence>
<comment type="similarity">
    <text evidence="2">Belongs to the NAD(P)-dependent epimerase/dehydratase family. Dihydroflavonol-4-reductase subfamily.</text>
</comment>
<dbReference type="PANTHER" id="PTHR10366">
    <property type="entry name" value="NAD DEPENDENT EPIMERASE/DEHYDRATASE"/>
    <property type="match status" value="1"/>
</dbReference>
<comment type="caution">
    <text evidence="4">The sequence shown here is derived from an EMBL/GenBank/DDBJ whole genome shotgun (WGS) entry which is preliminary data.</text>
</comment>
<protein>
    <recommendedName>
        <fullName evidence="3">NAD-dependent epimerase/dehydratase domain-containing protein</fullName>
    </recommendedName>
</protein>
<dbReference type="OrthoDB" id="2735536at2759"/>
<feature type="domain" description="NAD-dependent epimerase/dehydratase" evidence="3">
    <location>
        <begin position="57"/>
        <end position="284"/>
    </location>
</feature>
<evidence type="ECO:0000313" key="4">
    <source>
        <dbReference type="EMBL" id="RDB20338.1"/>
    </source>
</evidence>